<sequence length="250" mass="28565">MKGKHTCFILCSVFLLVFISSSAIAEETKPNLIKTYRADVTGDNHPETIKLMGTLFSADSTYYREIWAEISNNDNQWKISYNGGYDPFLQFVDLNHDGIKDIFYQSATGGSGGLYNYQLNTIIHTQMEKIPLPKQMYLSGYFQPNFKINITLTATSKPITIDIKNRAQDYIRLGIYNKDGSLHSQNQSVLIDPIAFFEVFKISDSKGYGLKSYQQISGAYHADRLGTVETIWYFENDNWIILNTKWVPSK</sequence>
<keyword evidence="3" id="KW-1185">Reference proteome</keyword>
<dbReference type="EMBL" id="FQXD01000030">
    <property type="protein sequence ID" value="SHI01071.1"/>
    <property type="molecule type" value="Genomic_DNA"/>
</dbReference>
<accession>A0A1M5XMP6</accession>
<evidence type="ECO:0008006" key="4">
    <source>
        <dbReference type="Google" id="ProtNLM"/>
    </source>
</evidence>
<dbReference type="Proteomes" id="UP000184079">
    <property type="component" value="Unassembled WGS sequence"/>
</dbReference>
<gene>
    <name evidence="2" type="ORF">SAMN05421807_13019</name>
</gene>
<reference evidence="3" key="1">
    <citation type="submission" date="2016-11" db="EMBL/GenBank/DDBJ databases">
        <authorList>
            <person name="Varghese N."/>
            <person name="Submissions S."/>
        </authorList>
    </citation>
    <scope>NUCLEOTIDE SEQUENCE [LARGE SCALE GENOMIC DNA]</scope>
    <source>
        <strain evidence="3">CGMCC 1.6496</strain>
    </source>
</reference>
<evidence type="ECO:0000313" key="2">
    <source>
        <dbReference type="EMBL" id="SHI01071.1"/>
    </source>
</evidence>
<proteinExistence type="predicted"/>
<feature type="signal peptide" evidence="1">
    <location>
        <begin position="1"/>
        <end position="25"/>
    </location>
</feature>
<feature type="chain" id="PRO_5012702996" description="Repeat domain-containing protein" evidence="1">
    <location>
        <begin position="26"/>
        <end position="250"/>
    </location>
</feature>
<dbReference type="RefSeq" id="WP_073013394.1">
    <property type="nucleotide sequence ID" value="NZ_FQXD01000030.1"/>
</dbReference>
<evidence type="ECO:0000256" key="1">
    <source>
        <dbReference type="SAM" id="SignalP"/>
    </source>
</evidence>
<name>A0A1M5XMP6_9BACI</name>
<dbReference type="OrthoDB" id="1653343at2"/>
<keyword evidence="1" id="KW-0732">Signal</keyword>
<protein>
    <recommendedName>
        <fullName evidence="4">Repeat domain-containing protein</fullName>
    </recommendedName>
</protein>
<evidence type="ECO:0000313" key="3">
    <source>
        <dbReference type="Proteomes" id="UP000184079"/>
    </source>
</evidence>
<dbReference type="SUPFAM" id="SSF69318">
    <property type="entry name" value="Integrin alpha N-terminal domain"/>
    <property type="match status" value="1"/>
</dbReference>
<dbReference type="AlphaFoldDB" id="A0A1M5XMP6"/>
<dbReference type="InterPro" id="IPR028994">
    <property type="entry name" value="Integrin_alpha_N"/>
</dbReference>
<organism evidence="2 3">
    <name type="scientific">Virgibacillus chiguensis</name>
    <dbReference type="NCBI Taxonomy" id="411959"/>
    <lineage>
        <taxon>Bacteria</taxon>
        <taxon>Bacillati</taxon>
        <taxon>Bacillota</taxon>
        <taxon>Bacilli</taxon>
        <taxon>Bacillales</taxon>
        <taxon>Bacillaceae</taxon>
        <taxon>Virgibacillus</taxon>
    </lineage>
</organism>